<organism evidence="6 7">
    <name type="scientific">Streptomyces griseoflavus Tu4000</name>
    <dbReference type="NCBI Taxonomy" id="467200"/>
    <lineage>
        <taxon>Bacteria</taxon>
        <taxon>Bacillati</taxon>
        <taxon>Actinomycetota</taxon>
        <taxon>Actinomycetes</taxon>
        <taxon>Kitasatosporales</taxon>
        <taxon>Streptomycetaceae</taxon>
        <taxon>Streptomyces</taxon>
    </lineage>
</organism>
<keyword evidence="3" id="KW-0378">Hydrolase</keyword>
<feature type="chain" id="PRO_5038463100" evidence="5">
    <location>
        <begin position="51"/>
        <end position="473"/>
    </location>
</feature>
<reference evidence="6" key="1">
    <citation type="submission" date="2009-02" db="EMBL/GenBank/DDBJ databases">
        <title>Annotation of Streptomyces griseoflavus strain Tu4000.</title>
        <authorList>
            <consortium name="The Broad Institute Genome Sequencing Platform"/>
            <consortium name="Broad Institute Microbial Sequencing Center"/>
            <person name="Fischbach M."/>
            <person name="Godfrey P."/>
            <person name="Ward D."/>
            <person name="Young S."/>
            <person name="Zeng Q."/>
            <person name="Koehrsen M."/>
            <person name="Alvarado L."/>
            <person name="Berlin A.M."/>
            <person name="Bochicchio J."/>
            <person name="Borenstein D."/>
            <person name="Chapman S.B."/>
            <person name="Chen Z."/>
            <person name="Engels R."/>
            <person name="Freedman E."/>
            <person name="Gellesch M."/>
            <person name="Goldberg J."/>
            <person name="Griggs A."/>
            <person name="Gujja S."/>
            <person name="Heilman E.R."/>
            <person name="Heiman D.I."/>
            <person name="Hepburn T.A."/>
            <person name="Howarth C."/>
            <person name="Jen D."/>
            <person name="Larson L."/>
            <person name="Lewis B."/>
            <person name="Mehta T."/>
            <person name="Park D."/>
            <person name="Pearson M."/>
            <person name="Richards J."/>
            <person name="Roberts A."/>
            <person name="Saif S."/>
            <person name="Shea T.D."/>
            <person name="Shenoy N."/>
            <person name="Sisk P."/>
            <person name="Stolte C."/>
            <person name="Sykes S.N."/>
            <person name="Thomson T."/>
            <person name="Walk T."/>
            <person name="White J."/>
            <person name="Yandava C."/>
            <person name="Straight P."/>
            <person name="Clardy J."/>
            <person name="Hung D."/>
            <person name="Kolter R."/>
            <person name="Mekalanos J."/>
            <person name="Walker S."/>
            <person name="Walsh C.T."/>
            <person name="Wieland-Brown L.C."/>
            <person name="Haas B."/>
            <person name="Nusbaum C."/>
            <person name="Birren B."/>
        </authorList>
    </citation>
    <scope>NUCLEOTIDE SEQUENCE [LARGE SCALE GENOMIC DNA]</scope>
    <source>
        <strain evidence="6">Tu4000</strain>
    </source>
</reference>
<keyword evidence="2" id="KW-0677">Repeat</keyword>
<dbReference type="EMBL" id="GG657758">
    <property type="protein sequence ID" value="EFL40653.1"/>
    <property type="molecule type" value="Genomic_DNA"/>
</dbReference>
<dbReference type="Gene3D" id="2.130.10.130">
    <property type="entry name" value="Integrin alpha, N-terminal"/>
    <property type="match status" value="3"/>
</dbReference>
<protein>
    <submittedName>
        <fullName evidence="6">Fusidic acid esterase</fullName>
    </submittedName>
</protein>
<proteinExistence type="predicted"/>
<dbReference type="InterPro" id="IPR006311">
    <property type="entry name" value="TAT_signal"/>
</dbReference>
<dbReference type="SUPFAM" id="SSF69318">
    <property type="entry name" value="Integrin alpha N-terminal domain"/>
    <property type="match status" value="1"/>
</dbReference>
<keyword evidence="7" id="KW-1185">Reference proteome</keyword>
<dbReference type="eggNOG" id="COG5555">
    <property type="taxonomic scope" value="Bacteria"/>
</dbReference>
<dbReference type="PANTHER" id="PTHR23221:SF7">
    <property type="entry name" value="PHOSPHATIDYLINOSITOL-GLYCAN-SPECIFIC PHOSPHOLIPASE D"/>
    <property type="match status" value="1"/>
</dbReference>
<dbReference type="InterPro" id="IPR013517">
    <property type="entry name" value="FG-GAP"/>
</dbReference>
<feature type="signal peptide" evidence="5">
    <location>
        <begin position="1"/>
        <end position="50"/>
    </location>
</feature>
<keyword evidence="1 5" id="KW-0732">Signal</keyword>
<dbReference type="PROSITE" id="PS51318">
    <property type="entry name" value="TAT"/>
    <property type="match status" value="1"/>
</dbReference>
<dbReference type="HOGENOM" id="CLU_016303_1_0_11"/>
<evidence type="ECO:0000256" key="1">
    <source>
        <dbReference type="ARBA" id="ARBA00022729"/>
    </source>
</evidence>
<dbReference type="GO" id="GO:0016787">
    <property type="term" value="F:hydrolase activity"/>
    <property type="evidence" value="ECO:0007669"/>
    <property type="project" value="UniProtKB-KW"/>
</dbReference>
<evidence type="ECO:0000313" key="6">
    <source>
        <dbReference type="EMBL" id="EFL40653.1"/>
    </source>
</evidence>
<keyword evidence="4" id="KW-0325">Glycoprotein</keyword>
<dbReference type="PANTHER" id="PTHR23221">
    <property type="entry name" value="GLYCOSYLPHOSPHATIDYLINOSITOL PHOSPHOLIPASE D"/>
    <property type="match status" value="1"/>
</dbReference>
<dbReference type="AlphaFoldDB" id="D9XS10"/>
<dbReference type="PROSITE" id="PS51470">
    <property type="entry name" value="FG_GAP"/>
    <property type="match status" value="2"/>
</dbReference>
<gene>
    <name evidence="6" type="ORF">SSRG_03457</name>
</gene>
<evidence type="ECO:0000256" key="4">
    <source>
        <dbReference type="ARBA" id="ARBA00023180"/>
    </source>
</evidence>
<dbReference type="Proteomes" id="UP000002968">
    <property type="component" value="Unassembled WGS sequence"/>
</dbReference>
<accession>D9XS10</accession>
<dbReference type="STRING" id="467200.SSRG_03457"/>
<evidence type="ECO:0000256" key="2">
    <source>
        <dbReference type="ARBA" id="ARBA00022737"/>
    </source>
</evidence>
<evidence type="ECO:0000313" key="7">
    <source>
        <dbReference type="Proteomes" id="UP000002968"/>
    </source>
</evidence>
<evidence type="ECO:0000256" key="5">
    <source>
        <dbReference type="SAM" id="SignalP"/>
    </source>
</evidence>
<dbReference type="InterPro" id="IPR013519">
    <property type="entry name" value="Int_alpha_beta-p"/>
</dbReference>
<evidence type="ECO:0000256" key="3">
    <source>
        <dbReference type="ARBA" id="ARBA00022801"/>
    </source>
</evidence>
<name>D9XS10_9ACTN</name>
<dbReference type="Pfam" id="PF01839">
    <property type="entry name" value="FG-GAP"/>
    <property type="match status" value="3"/>
</dbReference>
<dbReference type="SMART" id="SM00191">
    <property type="entry name" value="Int_alpha"/>
    <property type="match status" value="3"/>
</dbReference>
<dbReference type="InterPro" id="IPR028994">
    <property type="entry name" value="Integrin_alpha_N"/>
</dbReference>
<sequence length="473" mass="48342">MRGPRASKITVQASVHRTFLGPRRTMPSSRNTVLATAAVLAAALCPPLLAAPAASAAPAKYADDFNGDGYRDYAYSGSVTDAGSDGSGTVGVIYGTATGPNGRKQNLTQNSAGIPGANEWDDGFGNAMAAADFNRDGYADLAVGVYGEDVGTVAEQGAVMIVWGSASGLSGATSVPNKAPGKSHQMGLDLAAGDFNGDGRPDLALINDHTAHVYAGSFTKSGFSGKVTKLTNDRMFAEHLAAGRVTKDTAADLVVVGGVDGTRHTVSGAWFIRGGSTLTRGATYELGTGEDTSWEVDTQIADFDKDGYGDIALGHPNAQGKGGVLVWRGGSTGPGGVTRLNQNTTGVTGAMESGDRFGARISVGDVNGDGYPDLAVAAPGEDIGGHADAGALHILRGGPSGLTGAKSQFFDRNTSGVPGGLEANASFGDYLRLRDSDRDGHADLFTDYLRLRGHSGGITTSGVQDTVSSDFLQ</sequence>